<dbReference type="EMBL" id="AJVK01022581">
    <property type="status" value="NOT_ANNOTATED_CDS"/>
    <property type="molecule type" value="Genomic_DNA"/>
</dbReference>
<name>A0A1B0D220_PHLPP</name>
<dbReference type="GO" id="GO:1904294">
    <property type="term" value="P:positive regulation of ERAD pathway"/>
    <property type="evidence" value="ECO:0007669"/>
    <property type="project" value="TreeGrafter"/>
</dbReference>
<organism evidence="3 4">
    <name type="scientific">Phlebotomus papatasi</name>
    <name type="common">Sandfly</name>
    <dbReference type="NCBI Taxonomy" id="29031"/>
    <lineage>
        <taxon>Eukaryota</taxon>
        <taxon>Metazoa</taxon>
        <taxon>Ecdysozoa</taxon>
        <taxon>Arthropoda</taxon>
        <taxon>Hexapoda</taxon>
        <taxon>Insecta</taxon>
        <taxon>Pterygota</taxon>
        <taxon>Neoptera</taxon>
        <taxon>Endopterygota</taxon>
        <taxon>Diptera</taxon>
        <taxon>Nematocera</taxon>
        <taxon>Psychodoidea</taxon>
        <taxon>Psychodidae</taxon>
        <taxon>Phlebotomus</taxon>
        <taxon>Phlebotomus</taxon>
    </lineage>
</organism>
<evidence type="ECO:0000313" key="4">
    <source>
        <dbReference type="Proteomes" id="UP000092462"/>
    </source>
</evidence>
<protein>
    <submittedName>
        <fullName evidence="3">Uncharacterized protein</fullName>
    </submittedName>
</protein>
<dbReference type="EnsemblMetazoa" id="PPAI001393-RA">
    <property type="protein sequence ID" value="PPAI001393-PA"/>
    <property type="gene ID" value="PPAI001393"/>
</dbReference>
<feature type="region of interest" description="Disordered" evidence="1">
    <location>
        <begin position="1"/>
        <end position="35"/>
    </location>
</feature>
<sequence length="290" mass="32531">MTEPNVLPPGVNPENNAIPGVPLINNNNNRPRNNNQNSLMNVRDRLFHALFFKTALAYAQAIPKPMRRAIELLMLLKALTALFILVYIHITFSQTPATCLEHVKAEWPRDGILRVEILKNPPQAAKIPSEMDEVELTLMRNNQREGLEPQNGAIEPEKEPPPDNESQVATEYVKVYIETQMVMMERTKFDSIFSDVSKSLLAAQEEEEGGAEGELETSEDIQEDSIVYANQTLNESSIAGEEEPKEGELPSNVPEVEKIVNAVWLEDQYIVEYSLGVWISPALSAYTTKA</sequence>
<dbReference type="GO" id="GO:0034976">
    <property type="term" value="P:response to endoplasmic reticulum stress"/>
    <property type="evidence" value="ECO:0007669"/>
    <property type="project" value="TreeGrafter"/>
</dbReference>
<feature type="compositionally biased region" description="Low complexity" evidence="1">
    <location>
        <begin position="25"/>
        <end position="35"/>
    </location>
</feature>
<evidence type="ECO:0000313" key="3">
    <source>
        <dbReference type="EnsemblMetazoa" id="PPAI001393-PA"/>
    </source>
</evidence>
<keyword evidence="2" id="KW-1133">Transmembrane helix</keyword>
<dbReference type="PANTHER" id="PTHR21650:SF4">
    <property type="entry name" value="MEMBRALIN"/>
    <property type="match status" value="1"/>
</dbReference>
<proteinExistence type="predicted"/>
<reference evidence="3" key="1">
    <citation type="submission" date="2022-08" db="UniProtKB">
        <authorList>
            <consortium name="EnsemblMetazoa"/>
        </authorList>
    </citation>
    <scope>IDENTIFICATION</scope>
    <source>
        <strain evidence="3">Israel</strain>
    </source>
</reference>
<keyword evidence="2" id="KW-0812">Transmembrane</keyword>
<dbReference type="GO" id="GO:0005783">
    <property type="term" value="C:endoplasmic reticulum"/>
    <property type="evidence" value="ECO:0007669"/>
    <property type="project" value="TreeGrafter"/>
</dbReference>
<accession>A0A1B0D220</accession>
<dbReference type="Proteomes" id="UP000092462">
    <property type="component" value="Unassembled WGS sequence"/>
</dbReference>
<dbReference type="InterPro" id="IPR019144">
    <property type="entry name" value="Membralin"/>
</dbReference>
<dbReference type="EMBL" id="AJVK01022582">
    <property type="status" value="NOT_ANNOTATED_CDS"/>
    <property type="molecule type" value="Genomic_DNA"/>
</dbReference>
<dbReference type="AlphaFoldDB" id="A0A1B0D220"/>
<feature type="compositionally biased region" description="Pro residues" evidence="1">
    <location>
        <begin position="1"/>
        <end position="11"/>
    </location>
</feature>
<dbReference type="Pfam" id="PF09746">
    <property type="entry name" value="Membralin"/>
    <property type="match status" value="1"/>
</dbReference>
<dbReference type="VEuPathDB" id="VectorBase:PPAPM1_002860"/>
<evidence type="ECO:0000256" key="2">
    <source>
        <dbReference type="SAM" id="Phobius"/>
    </source>
</evidence>
<feature type="transmembrane region" description="Helical" evidence="2">
    <location>
        <begin position="72"/>
        <end position="90"/>
    </location>
</feature>
<dbReference type="PANTHER" id="PTHR21650">
    <property type="entry name" value="MEMBRALIN/KINETOCHORE PROTEIN NUF2"/>
    <property type="match status" value="1"/>
</dbReference>
<feature type="region of interest" description="Disordered" evidence="1">
    <location>
        <begin position="147"/>
        <end position="167"/>
    </location>
</feature>
<dbReference type="VEuPathDB" id="VectorBase:PPAI001393"/>
<evidence type="ECO:0000256" key="1">
    <source>
        <dbReference type="SAM" id="MobiDB-lite"/>
    </source>
</evidence>
<keyword evidence="4" id="KW-1185">Reference proteome</keyword>
<keyword evidence="2" id="KW-0472">Membrane</keyword>